<evidence type="ECO:0000313" key="2">
    <source>
        <dbReference type="Proteomes" id="UP001152531"/>
    </source>
</evidence>
<dbReference type="EMBL" id="CALSDN010000002">
    <property type="protein sequence ID" value="CAH6719866.1"/>
    <property type="molecule type" value="Genomic_DNA"/>
</dbReference>
<dbReference type="Proteomes" id="UP001152531">
    <property type="component" value="Unassembled WGS sequence"/>
</dbReference>
<keyword evidence="2" id="KW-1185">Reference proteome</keyword>
<sequence>MGWFGGSGPAKLSPVTELKQENDNKQKFLEDLPPKFDDSNQQKQPSPQEITYWSVLKQIKLSDFTVERFAKMPCFKEAMMTGFQAMAVLGGATLVIQRNVNRSVHWSVCGFLLGNILGWNQCRSIRKKQLETMDKARRVNREKVAKKWENEDDKDERLEQFKKVQEYYNNKKNN</sequence>
<protein>
    <submittedName>
        <fullName evidence="1">Cytochrome c oxidase assembly protein Cox20p, mitochondrial</fullName>
    </submittedName>
</protein>
<organism evidence="1 2">
    <name type="scientific">[Candida] jaroonii</name>
    <dbReference type="NCBI Taxonomy" id="467808"/>
    <lineage>
        <taxon>Eukaryota</taxon>
        <taxon>Fungi</taxon>
        <taxon>Dikarya</taxon>
        <taxon>Ascomycota</taxon>
        <taxon>Saccharomycotina</taxon>
        <taxon>Pichiomycetes</taxon>
        <taxon>Debaryomycetaceae</taxon>
        <taxon>Yamadazyma</taxon>
    </lineage>
</organism>
<accession>A0ACA9Y521</accession>
<comment type="caution">
    <text evidence="1">The sequence shown here is derived from an EMBL/GenBank/DDBJ whole genome shotgun (WGS) entry which is preliminary data.</text>
</comment>
<evidence type="ECO:0000313" key="1">
    <source>
        <dbReference type="EMBL" id="CAH6719866.1"/>
    </source>
</evidence>
<proteinExistence type="predicted"/>
<reference evidence="1" key="1">
    <citation type="submission" date="2022-06" db="EMBL/GenBank/DDBJ databases">
        <authorList>
            <person name="Legras J.-L."/>
            <person name="Devillers H."/>
            <person name="Grondin C."/>
        </authorList>
    </citation>
    <scope>NUCLEOTIDE SEQUENCE</scope>
    <source>
        <strain evidence="1">CLIB 1444</strain>
    </source>
</reference>
<name>A0ACA9Y521_9ASCO</name>
<gene>
    <name evidence="1" type="ORF">CLIB1444_02S18338</name>
</gene>